<feature type="domain" description="Nucleoporin POM152 N-terminal transmembrane" evidence="3">
    <location>
        <begin position="92"/>
        <end position="182"/>
    </location>
</feature>
<evidence type="ECO:0000259" key="5">
    <source>
        <dbReference type="Pfam" id="PF24519"/>
    </source>
</evidence>
<dbReference type="InterPro" id="IPR056542">
    <property type="entry name" value="Ig-like_POM152_1st"/>
</dbReference>
<dbReference type="Proteomes" id="UP001377567">
    <property type="component" value="Unassembled WGS sequence"/>
</dbReference>
<dbReference type="InterPro" id="IPR056543">
    <property type="entry name" value="Ig-like_POM152_9th"/>
</dbReference>
<dbReference type="InterPro" id="IPR037701">
    <property type="entry name" value="Pom152"/>
</dbReference>
<dbReference type="PANTHER" id="PTHR28206">
    <property type="entry name" value="NUCLEOPORIN POM152"/>
    <property type="match status" value="1"/>
</dbReference>
<dbReference type="GO" id="GO:0006999">
    <property type="term" value="P:nuclear pore organization"/>
    <property type="evidence" value="ECO:0007669"/>
    <property type="project" value="TreeGrafter"/>
</dbReference>
<keyword evidence="8" id="KW-1185">Reference proteome</keyword>
<feature type="domain" description="Nucleoporin POM152 immunoglobulin-like" evidence="2">
    <location>
        <begin position="962"/>
        <end position="1034"/>
    </location>
</feature>
<proteinExistence type="predicted"/>
<evidence type="ECO:0000259" key="2">
    <source>
        <dbReference type="Pfam" id="PF23664"/>
    </source>
</evidence>
<protein>
    <submittedName>
        <fullName evidence="7">Pom152 protein</fullName>
    </submittedName>
</protein>
<name>A0AAV5RTF8_MAUHU</name>
<dbReference type="Pfam" id="PF24527">
    <property type="entry name" value="Ig-like_Pom152_9"/>
    <property type="match status" value="1"/>
</dbReference>
<dbReference type="InterPro" id="IPR056544">
    <property type="entry name" value="Ig_POM152"/>
</dbReference>
<comment type="caution">
    <text evidence="7">The sequence shown here is derived from an EMBL/GenBank/DDBJ whole genome shotgun (WGS) entry which is preliminary data.</text>
</comment>
<evidence type="ECO:0000259" key="6">
    <source>
        <dbReference type="Pfam" id="PF24527"/>
    </source>
</evidence>
<dbReference type="Pfam" id="PF24097">
    <property type="entry name" value="TMD_POM152"/>
    <property type="match status" value="1"/>
</dbReference>
<sequence length="1383" mass="156422">MSYRANAFSDTPRGNHWMGSTPKARTSAYNRTPMETEIRRHSNEDAKNINVKSEYKSNEKNGPVAVDITNHQARYNNMHSESQPLLSTEVLDASKQRTLALTVFLIIQAYKIYDALLLNSELPVSGLSISNYRFNFVTKYFAVDSLFLYLLPLLKVPRLTFKKYVTYIQMILMGAVTLFLSMDHDWLFLFAVISRVRQLYFQNDVTVGGASVNRHQKVIDYSSHFKGSLTIKILPENTAMFNPLHESYCLPLDTNLISATADRNAINNVNIPVRINSTDEIKFIQLEFRDLYTNEIELKNLTTKDFENISDLTTLLKKDRSLSLSDIPEAGNNQKEDEHSSMRYINIPIKEIGFYQIRKIVDTKNLNLKVYQSHVIVPHCPTASLVASGSSKRCLGDLDEITMELQGVPPLKLSYSKTIDEKEYSYMDTNLQPEFFKSPLTQSNLQNAKMVFSVNNLDDLTWARSHPVTIRLNSSTVFDGHYKYKIDKLVDSLGNVMDFSVISDSLKERYGLQNEFDVFNSPRASLDETFNADSPTKRDIVVKFENQKNWNKDIPLTVHMSFIDSNVTDISHENIENFTIQSTELTKVFHAERPGRYVLQSVSSNYCSGIIIGKSSVSISKPIPPHLAVSSTPIMDQCLGQVGLDFDLTFTGIPPFHYSVKIFKLEGDRRKLFETKRLTSKGSRNHFSYTPTTEGSYEISFDHISNDLYRDPIVLKPTDEYTFKTSMRVKPSANIALRNYRGSLNLCLNQAADIPIDFGGEPPFQFTYDILETTSNNKVSQTVEDIPSRHYQLATRNFDIGGDYILTLVSVKDASGCVVSLSEPDVRIVVRRDVPSASFNGPTRGEASDILIKDSGVAEIPLKLSGEGPFTVKYEHVDLNGRLVGTYENRFESSYKANLRVNKEGFYKLVEMRDASCKGEIIDPERQFTVSYLTKPTFIVQNKFSKLTKLTDSVFVNTAVCQDMGETIDLVLTGSPPFIVNYDLVTPRGEVHSESMQVTTRHASLRIPNNEAGEYVVTIKSIYDSNYEENESKSIATINNDADEKVIRQTVYPLPYVEFTEEDKTFRTCFANIDQKSLLDPIKLTELSGDGPFTIVFSIYHESTSRTEELIIENISAASFPYEKLYENLNLGNHIISIVRITDQNGCTNDLRNIQNSQIAKFMRGSIDRFTADGDDINGNSISISITDVPKIHLLDPNVEYCVGDYVAYQLNGIAPFTIQYTFNDLVLKSQEHTSQFVRLASEPGLITIDAIEDSTSQCLVNFTKPGMRQEFDKLSLNVHPIPSVTVSQGNYIIEDIHEGDQAEVIFSFEGTPPFTLTYVRTEDTDVDSDGFALRRPQVVETHKVTDIYAYQYRVVTSLQGTYEAIEISDAYCFAKNDAFFNV</sequence>
<dbReference type="GO" id="GO:0070762">
    <property type="term" value="C:nuclear pore transmembrane ring"/>
    <property type="evidence" value="ECO:0007669"/>
    <property type="project" value="TreeGrafter"/>
</dbReference>
<dbReference type="Pfam" id="PF24312">
    <property type="entry name" value="Ig-like_POM152"/>
    <property type="match status" value="1"/>
</dbReference>
<feature type="domain" description="Nucleoporin POM152 immunoglobulin-like" evidence="2">
    <location>
        <begin position="622"/>
        <end position="729"/>
    </location>
</feature>
<gene>
    <name evidence="7" type="ORF">DAKH74_013240</name>
</gene>
<feature type="domain" description="Nucleoporin POM152 Ig-like" evidence="4">
    <location>
        <begin position="835"/>
        <end position="926"/>
    </location>
</feature>
<dbReference type="PANTHER" id="PTHR28206:SF1">
    <property type="entry name" value="NUCLEOPORIN POM152"/>
    <property type="match status" value="1"/>
</dbReference>
<dbReference type="Pfam" id="PF24519">
    <property type="entry name" value="Ig-like_Pom152_1"/>
    <property type="match status" value="1"/>
</dbReference>
<evidence type="ECO:0000256" key="1">
    <source>
        <dbReference type="SAM" id="MobiDB-lite"/>
    </source>
</evidence>
<evidence type="ECO:0000313" key="7">
    <source>
        <dbReference type="EMBL" id="GMM54708.1"/>
    </source>
</evidence>
<evidence type="ECO:0000259" key="4">
    <source>
        <dbReference type="Pfam" id="PF24312"/>
    </source>
</evidence>
<feature type="domain" description="Nucleoporin POM152 first Ig-like" evidence="5">
    <location>
        <begin position="238"/>
        <end position="377"/>
    </location>
</feature>
<dbReference type="GO" id="GO:0017056">
    <property type="term" value="F:structural constituent of nuclear pore"/>
    <property type="evidence" value="ECO:0007669"/>
    <property type="project" value="InterPro"/>
</dbReference>
<evidence type="ECO:0000313" key="8">
    <source>
        <dbReference type="Proteomes" id="UP001377567"/>
    </source>
</evidence>
<dbReference type="InterPro" id="IPR056540">
    <property type="entry name" value="TMD_POM152"/>
</dbReference>
<evidence type="ECO:0000259" key="3">
    <source>
        <dbReference type="Pfam" id="PF24097"/>
    </source>
</evidence>
<organism evidence="7 8">
    <name type="scientific">Maudiozyma humilis</name>
    <name type="common">Sour dough yeast</name>
    <name type="synonym">Kazachstania humilis</name>
    <dbReference type="NCBI Taxonomy" id="51915"/>
    <lineage>
        <taxon>Eukaryota</taxon>
        <taxon>Fungi</taxon>
        <taxon>Dikarya</taxon>
        <taxon>Ascomycota</taxon>
        <taxon>Saccharomycotina</taxon>
        <taxon>Saccharomycetes</taxon>
        <taxon>Saccharomycetales</taxon>
        <taxon>Saccharomycetaceae</taxon>
        <taxon>Maudiozyma</taxon>
    </lineage>
</organism>
<dbReference type="InterPro" id="IPR056541">
    <property type="entry name" value="Ig-like_POM152"/>
</dbReference>
<reference evidence="7 8" key="1">
    <citation type="journal article" date="2023" name="Elife">
        <title>Identification of key yeast species and microbe-microbe interactions impacting larval growth of Drosophila in the wild.</title>
        <authorList>
            <person name="Mure A."/>
            <person name="Sugiura Y."/>
            <person name="Maeda R."/>
            <person name="Honda K."/>
            <person name="Sakurai N."/>
            <person name="Takahashi Y."/>
            <person name="Watada M."/>
            <person name="Katoh T."/>
            <person name="Gotoh A."/>
            <person name="Gotoh Y."/>
            <person name="Taniguchi I."/>
            <person name="Nakamura K."/>
            <person name="Hayashi T."/>
            <person name="Katayama T."/>
            <person name="Uemura T."/>
            <person name="Hattori Y."/>
        </authorList>
    </citation>
    <scope>NUCLEOTIDE SEQUENCE [LARGE SCALE GENOMIC DNA]</scope>
    <source>
        <strain evidence="7 8">KH-74</strain>
    </source>
</reference>
<feature type="region of interest" description="Disordered" evidence="1">
    <location>
        <begin position="1"/>
        <end position="26"/>
    </location>
</feature>
<feature type="domain" description="Nucleoporin POM152 ninth Ig-like" evidence="6">
    <location>
        <begin position="1190"/>
        <end position="1262"/>
    </location>
</feature>
<accession>A0AAV5RTF8</accession>
<dbReference type="GO" id="GO:0006606">
    <property type="term" value="P:protein import into nucleus"/>
    <property type="evidence" value="ECO:0007669"/>
    <property type="project" value="TreeGrafter"/>
</dbReference>
<dbReference type="EMBL" id="BTGD01000003">
    <property type="protein sequence ID" value="GMM54708.1"/>
    <property type="molecule type" value="Genomic_DNA"/>
</dbReference>
<dbReference type="Pfam" id="PF23664">
    <property type="entry name" value="Ig_Pom152"/>
    <property type="match status" value="2"/>
</dbReference>